<evidence type="ECO:0000313" key="1">
    <source>
        <dbReference type="EMBL" id="CCF73957.1"/>
    </source>
</evidence>
<name>I7J6P0_BABMR</name>
<dbReference type="OrthoDB" id="363220at2759"/>
<reference evidence="1 2" key="3">
    <citation type="journal article" date="2016" name="Sci. Rep.">
        <title>Genome-wide diversity and gene expression profiling of Babesia microti isolates identify polymorphic genes that mediate host-pathogen interactions.</title>
        <authorList>
            <person name="Silva J.C."/>
            <person name="Cornillot E."/>
            <person name="McCracken C."/>
            <person name="Usmani-Brown S."/>
            <person name="Dwivedi A."/>
            <person name="Ifeonu O.O."/>
            <person name="Crabtree J."/>
            <person name="Gotia H.T."/>
            <person name="Virji A.Z."/>
            <person name="Reynes C."/>
            <person name="Colinge J."/>
            <person name="Kumar V."/>
            <person name="Lawres L."/>
            <person name="Pazzi J.E."/>
            <person name="Pablo J.V."/>
            <person name="Hung C."/>
            <person name="Brancato J."/>
            <person name="Kumari P."/>
            <person name="Orvis J."/>
            <person name="Tretina K."/>
            <person name="Chibucos M."/>
            <person name="Ott S."/>
            <person name="Sadzewicz L."/>
            <person name="Sengamalay N."/>
            <person name="Shetty A.C."/>
            <person name="Su Q."/>
            <person name="Tallon L."/>
            <person name="Fraser C.M."/>
            <person name="Frutos R."/>
            <person name="Molina D.M."/>
            <person name="Krause P.J."/>
            <person name="Ben Mamoun C."/>
        </authorList>
    </citation>
    <scope>NUCLEOTIDE SEQUENCE [LARGE SCALE GENOMIC DNA]</scope>
    <source>
        <strain evidence="1 2">RI</strain>
    </source>
</reference>
<dbReference type="EMBL" id="FO082872">
    <property type="protein sequence ID" value="CCF73957.1"/>
    <property type="molecule type" value="Genomic_DNA"/>
</dbReference>
<evidence type="ECO:0000313" key="2">
    <source>
        <dbReference type="Proteomes" id="UP000002899"/>
    </source>
</evidence>
<dbReference type="VEuPathDB" id="PiroplasmaDB:BMR1_02g04045"/>
<organism evidence="1 2">
    <name type="scientific">Babesia microti (strain RI)</name>
    <dbReference type="NCBI Taxonomy" id="1133968"/>
    <lineage>
        <taxon>Eukaryota</taxon>
        <taxon>Sar</taxon>
        <taxon>Alveolata</taxon>
        <taxon>Apicomplexa</taxon>
        <taxon>Aconoidasida</taxon>
        <taxon>Piroplasmida</taxon>
        <taxon>Babesiidae</taxon>
        <taxon>Babesia</taxon>
    </lineage>
</organism>
<dbReference type="GeneID" id="24424589"/>
<protein>
    <submittedName>
        <fullName evidence="1">Uncharacterized protein</fullName>
    </submittedName>
</protein>
<dbReference type="RefSeq" id="XP_012648566.1">
    <property type="nucleotide sequence ID" value="XM_012793112.1"/>
</dbReference>
<keyword evidence="2" id="KW-1185">Reference proteome</keyword>
<reference evidence="1 2" key="1">
    <citation type="journal article" date="2012" name="Nucleic Acids Res.">
        <title>Sequencing of the smallest Apicomplexan genome from the human pathogen Babesia microti.</title>
        <authorList>
            <person name="Cornillot E."/>
            <person name="Hadj-Kaddour K."/>
            <person name="Dassouli A."/>
            <person name="Noel B."/>
            <person name="Ranwez V."/>
            <person name="Vacherie B."/>
            <person name="Augagneur Y."/>
            <person name="Bres V."/>
            <person name="Duclos A."/>
            <person name="Randazzo S."/>
            <person name="Carcy B."/>
            <person name="Debierre-Grockiego F."/>
            <person name="Delbecq S."/>
            <person name="Moubri-Menage K."/>
            <person name="Shams-Eldin H."/>
            <person name="Usmani-Brown S."/>
            <person name="Bringaud F."/>
            <person name="Wincker P."/>
            <person name="Vivares C.P."/>
            <person name="Schwarz R.T."/>
            <person name="Schetters T.P."/>
            <person name="Krause P.J."/>
            <person name="Gorenflot A."/>
            <person name="Berry V."/>
            <person name="Barbe V."/>
            <person name="Ben Mamoun C."/>
        </authorList>
    </citation>
    <scope>NUCLEOTIDE SEQUENCE [LARGE SCALE GENOMIC DNA]</scope>
    <source>
        <strain evidence="1 2">RI</strain>
    </source>
</reference>
<sequence length="205" mass="22766">MAHISDVGCFVTLADSLVIIDPNKLSQFISNDLAFRGGGEVISMPLQLLHPIKPGLWSVYAIIAESTEAHYKVSNVEQLVCVSTSEMEWNFSSVDVLNALDWTHYTPPEGVIFPYKSEIDTTSGQVGIFCLESIRNAEKDENFNNTSWLQQMEMATCNKVQVGLSDLPNSPIGCVFSPICGHKVELKVVNFHHSNEIWAFKLSKS</sequence>
<proteinExistence type="predicted"/>
<dbReference type="KEGG" id="bmic:BMR1_02g04045"/>
<dbReference type="AlphaFoldDB" id="I7J6P0"/>
<gene>
    <name evidence="1" type="ORF">BMR1_02g04045</name>
</gene>
<accession>I7J6P0</accession>
<reference evidence="1 2" key="2">
    <citation type="journal article" date="2013" name="PLoS ONE">
        <title>Whole genome mapping and re-organization of the nuclear and mitochondrial genomes of Babesia microti isolates.</title>
        <authorList>
            <person name="Cornillot E."/>
            <person name="Dassouli A."/>
            <person name="Garg A."/>
            <person name="Pachikara N."/>
            <person name="Randazzo S."/>
            <person name="Depoix D."/>
            <person name="Carcy B."/>
            <person name="Delbecq S."/>
            <person name="Frutos R."/>
            <person name="Silva J.C."/>
            <person name="Sutton R."/>
            <person name="Krause P.J."/>
            <person name="Mamoun C.B."/>
        </authorList>
    </citation>
    <scope>NUCLEOTIDE SEQUENCE [LARGE SCALE GENOMIC DNA]</scope>
    <source>
        <strain evidence="1 2">RI</strain>
    </source>
</reference>
<dbReference type="Proteomes" id="UP000002899">
    <property type="component" value="Chromosome II"/>
</dbReference>
<dbReference type="OMA" id="FCISANN"/>